<feature type="compositionally biased region" description="Polar residues" evidence="1">
    <location>
        <begin position="1"/>
        <end position="15"/>
    </location>
</feature>
<dbReference type="AlphaFoldDB" id="W9XAA8"/>
<evidence type="ECO:0000313" key="3">
    <source>
        <dbReference type="Proteomes" id="UP000019471"/>
    </source>
</evidence>
<dbReference type="RefSeq" id="XP_007742399.1">
    <property type="nucleotide sequence ID" value="XM_007744209.1"/>
</dbReference>
<gene>
    <name evidence="2" type="ORF">A1O5_03598</name>
</gene>
<feature type="compositionally biased region" description="Basic and acidic residues" evidence="1">
    <location>
        <begin position="16"/>
        <end position="32"/>
    </location>
</feature>
<dbReference type="STRING" id="1182543.W9XAA8"/>
<feature type="region of interest" description="Disordered" evidence="1">
    <location>
        <begin position="1"/>
        <end position="62"/>
    </location>
</feature>
<accession>W9XAA8</accession>
<feature type="compositionally biased region" description="Polar residues" evidence="1">
    <location>
        <begin position="91"/>
        <end position="102"/>
    </location>
</feature>
<sequence length="211" mass="23322">MRTAATSRGGPTSANDPRRDPDKQESKFDAPRKSQGRFQQQFEFIEGLNSKAQRKKTRSWVTTQHYRRKRYDAGNAVLESGQGLEAEATKPSVTAPNNSKPNNEGERHTEDGAGIAVRHTWMERSSFLQRLGGGRADPFNSYPVPATRDVHALVDHCGFPRISPRYTAICFIYALSQIRLLCDPLACPQTLGQGGSQATSVLGLVQPLPQQ</sequence>
<comment type="caution">
    <text evidence="2">The sequence shown here is derived from an EMBL/GenBank/DDBJ whole genome shotgun (WGS) entry which is preliminary data.</text>
</comment>
<proteinExistence type="predicted"/>
<name>W9XAA8_9EURO</name>
<reference evidence="2 3" key="1">
    <citation type="submission" date="2013-03" db="EMBL/GenBank/DDBJ databases">
        <title>The Genome Sequence of Cladophialophora psammophila CBS 110553.</title>
        <authorList>
            <consortium name="The Broad Institute Genomics Platform"/>
            <person name="Cuomo C."/>
            <person name="de Hoog S."/>
            <person name="Gorbushina A."/>
            <person name="Walker B."/>
            <person name="Young S.K."/>
            <person name="Zeng Q."/>
            <person name="Gargeya S."/>
            <person name="Fitzgerald M."/>
            <person name="Haas B."/>
            <person name="Abouelleil A."/>
            <person name="Allen A.W."/>
            <person name="Alvarado L."/>
            <person name="Arachchi H.M."/>
            <person name="Berlin A.M."/>
            <person name="Chapman S.B."/>
            <person name="Gainer-Dewar J."/>
            <person name="Goldberg J."/>
            <person name="Griggs A."/>
            <person name="Gujja S."/>
            <person name="Hansen M."/>
            <person name="Howarth C."/>
            <person name="Imamovic A."/>
            <person name="Ireland A."/>
            <person name="Larimer J."/>
            <person name="McCowan C."/>
            <person name="Murphy C."/>
            <person name="Pearson M."/>
            <person name="Poon T.W."/>
            <person name="Priest M."/>
            <person name="Roberts A."/>
            <person name="Saif S."/>
            <person name="Shea T."/>
            <person name="Sisk P."/>
            <person name="Sykes S."/>
            <person name="Wortman J."/>
            <person name="Nusbaum C."/>
            <person name="Birren B."/>
        </authorList>
    </citation>
    <scope>NUCLEOTIDE SEQUENCE [LARGE SCALE GENOMIC DNA]</scope>
    <source>
        <strain evidence="2 3">CBS 110553</strain>
    </source>
</reference>
<evidence type="ECO:0000313" key="2">
    <source>
        <dbReference type="EMBL" id="EXJ73836.1"/>
    </source>
</evidence>
<evidence type="ECO:0000256" key="1">
    <source>
        <dbReference type="SAM" id="MobiDB-lite"/>
    </source>
</evidence>
<dbReference type="EMBL" id="AMGX01000004">
    <property type="protein sequence ID" value="EXJ73836.1"/>
    <property type="molecule type" value="Genomic_DNA"/>
</dbReference>
<dbReference type="GeneID" id="19188326"/>
<organism evidence="2 3">
    <name type="scientific">Cladophialophora psammophila CBS 110553</name>
    <dbReference type="NCBI Taxonomy" id="1182543"/>
    <lineage>
        <taxon>Eukaryota</taxon>
        <taxon>Fungi</taxon>
        <taxon>Dikarya</taxon>
        <taxon>Ascomycota</taxon>
        <taxon>Pezizomycotina</taxon>
        <taxon>Eurotiomycetes</taxon>
        <taxon>Chaetothyriomycetidae</taxon>
        <taxon>Chaetothyriales</taxon>
        <taxon>Herpotrichiellaceae</taxon>
        <taxon>Cladophialophora</taxon>
    </lineage>
</organism>
<dbReference type="OrthoDB" id="4158087at2759"/>
<dbReference type="HOGENOM" id="CLU_1304748_0_0_1"/>
<dbReference type="Proteomes" id="UP000019471">
    <property type="component" value="Unassembled WGS sequence"/>
</dbReference>
<protein>
    <submittedName>
        <fullName evidence="2">Uncharacterized protein</fullName>
    </submittedName>
</protein>
<feature type="region of interest" description="Disordered" evidence="1">
    <location>
        <begin position="83"/>
        <end position="109"/>
    </location>
</feature>
<keyword evidence="3" id="KW-1185">Reference proteome</keyword>